<evidence type="ECO:0000256" key="9">
    <source>
        <dbReference type="PIRSR" id="PIRSR001341-3"/>
    </source>
</evidence>
<reference evidence="12 13" key="1">
    <citation type="submission" date="2018-01" db="EMBL/GenBank/DDBJ databases">
        <title>Genomic Encyclopedia of Archaeal and Bacterial Type Strains, Phase II (KMG-II): from individual species to whole genera.</title>
        <authorList>
            <person name="Goeker M."/>
        </authorList>
    </citation>
    <scope>NUCLEOTIDE SEQUENCE [LARGE SCALE GENOMIC DNA]</scope>
    <source>
        <strain evidence="12 13">DSM 17023</strain>
    </source>
</reference>
<accession>A0A2S3UVL6</accession>
<comment type="subunit">
    <text evidence="6">The proenzyme is a hexamer of identical pi chains; each pi chain monomer is cleaved to form a small (or beta) chain and a large (or alpha) chain by non-hydrolytic self-catalysis.</text>
</comment>
<evidence type="ECO:0000256" key="11">
    <source>
        <dbReference type="PIRSR" id="PIRSR001341-5"/>
    </source>
</evidence>
<dbReference type="InterPro" id="IPR016104">
    <property type="entry name" value="Pyr-dep_his/arg-deCO2ase"/>
</dbReference>
<evidence type="ECO:0000256" key="2">
    <source>
        <dbReference type="ARBA" id="ARBA00022793"/>
    </source>
</evidence>
<dbReference type="GO" id="GO:0004398">
    <property type="term" value="F:histidine decarboxylase activity"/>
    <property type="evidence" value="ECO:0007669"/>
    <property type="project" value="UniProtKB-UniRule"/>
</dbReference>
<keyword evidence="3 6" id="KW-0456">Lyase</keyword>
<sequence>MSIYPERTSHDLHLKHVVNNAVGPFPANCAGYMNPPAAGWGYIAALKLSIGTVAADMDTGLDGIVSYDRAECEDAYIGQINMLTASSFCGVNGAVWGYDLARHDDLAAGLVKPLMMLPRHDGVEIPVMPMAPLLDAAYRLFGSRNQRRFPPLPGSMVVCANKSRTINPERETTVWCALAIAIAQDRLTTANLFIEDSSDTETTGEAPLVDIDRNIARSILLCGADQGVAYQQIFIGHKALKIKKGTVGCALACVPYVTLPHDAIPRNMHPEVLVDLTLSQWEQALDLDPMAPYPGNYRG</sequence>
<evidence type="ECO:0000256" key="10">
    <source>
        <dbReference type="PIRSR" id="PIRSR001341-4"/>
    </source>
</evidence>
<feature type="chain" id="PRO_5036525597" description="Histidine decarboxylase alpha chain" evidence="11">
    <location>
        <begin position="87"/>
        <end position="299"/>
    </location>
</feature>
<dbReference type="RefSeq" id="WP_103222737.1">
    <property type="nucleotide sequence ID" value="NZ_PPCN01000004.1"/>
</dbReference>
<dbReference type="AlphaFoldDB" id="A0A2S3UVL6"/>
<evidence type="ECO:0000256" key="4">
    <source>
        <dbReference type="ARBA" id="ARBA00023317"/>
    </source>
</evidence>
<dbReference type="Gene3D" id="3.50.20.10">
    <property type="entry name" value="Pyruvoyl-Dependent Histidine Decarboxylase, subunit B"/>
    <property type="match status" value="1"/>
</dbReference>
<dbReference type="PIRSF" id="PIRSF001341">
    <property type="entry name" value="His_decarboxylas"/>
    <property type="match status" value="1"/>
</dbReference>
<dbReference type="InterPro" id="IPR003427">
    <property type="entry name" value="His_de-COase_proenz"/>
</dbReference>
<name>A0A2S3UVL6_9HYPH</name>
<gene>
    <name evidence="12" type="ORF">CLV41_104341</name>
</gene>
<dbReference type="SFLD" id="SFLDS00055">
    <property type="entry name" value="Pyruvoyl-Dependent_Histidine/A"/>
    <property type="match status" value="1"/>
</dbReference>
<comment type="caution">
    <text evidence="12">The sequence shown here is derived from an EMBL/GenBank/DDBJ whole genome shotgun (WGS) entry which is preliminary data.</text>
</comment>
<keyword evidence="13" id="KW-1185">Reference proteome</keyword>
<keyword evidence="4 6" id="KW-0670">Pyruvate</keyword>
<dbReference type="OrthoDB" id="7062357at2"/>
<evidence type="ECO:0000256" key="1">
    <source>
        <dbReference type="ARBA" id="ARBA00001928"/>
    </source>
</evidence>
<comment type="catalytic activity">
    <reaction evidence="5">
        <text>L-histidine + H(+) = histamine + CO2</text>
        <dbReference type="Rhea" id="RHEA:20840"/>
        <dbReference type="ChEBI" id="CHEBI:15378"/>
        <dbReference type="ChEBI" id="CHEBI:16526"/>
        <dbReference type="ChEBI" id="CHEBI:57595"/>
        <dbReference type="ChEBI" id="CHEBI:58432"/>
        <dbReference type="EC" id="4.1.1.22"/>
    </reaction>
</comment>
<keyword evidence="6" id="KW-0865">Zymogen</keyword>
<feature type="binding site" evidence="8">
    <location>
        <position position="86"/>
    </location>
    <ligand>
        <name>substrate</name>
    </ligand>
</feature>
<dbReference type="Gene3D" id="4.10.510.10">
    <property type="entry name" value="Pyruvoyl-Dependent Histidine Decarboxylas, subunit A"/>
    <property type="match status" value="1"/>
</dbReference>
<evidence type="ECO:0000256" key="5">
    <source>
        <dbReference type="ARBA" id="ARBA00047889"/>
    </source>
</evidence>
<feature type="chain" id="PRO_5036525596" description="Histidine decarboxylase beta chain" evidence="11">
    <location>
        <begin position="1"/>
        <end position="86"/>
    </location>
</feature>
<evidence type="ECO:0000256" key="7">
    <source>
        <dbReference type="PIRSR" id="PIRSR001341-1"/>
    </source>
</evidence>
<organism evidence="12 13">
    <name type="scientific">Roseibium marinum</name>
    <dbReference type="NCBI Taxonomy" id="281252"/>
    <lineage>
        <taxon>Bacteria</taxon>
        <taxon>Pseudomonadati</taxon>
        <taxon>Pseudomonadota</taxon>
        <taxon>Alphaproteobacteria</taxon>
        <taxon>Hyphomicrobiales</taxon>
        <taxon>Stappiaceae</taxon>
        <taxon>Roseibium</taxon>
    </lineage>
</organism>
<evidence type="ECO:0000256" key="6">
    <source>
        <dbReference type="PIRNR" id="PIRNR001341"/>
    </source>
</evidence>
<keyword evidence="2 6" id="KW-0210">Decarboxylase</keyword>
<dbReference type="Proteomes" id="UP000236959">
    <property type="component" value="Unassembled WGS sequence"/>
</dbReference>
<dbReference type="InterPro" id="IPR016106">
    <property type="entry name" value="Pyr-dep_his-deCO2ase_N"/>
</dbReference>
<evidence type="ECO:0000313" key="13">
    <source>
        <dbReference type="Proteomes" id="UP000236959"/>
    </source>
</evidence>
<protein>
    <recommendedName>
        <fullName evidence="6">Histidine decarboxylase proenzyme</fullName>
    </recommendedName>
</protein>
<feature type="site" description="Cleavage (non-hydrolytic)" evidence="9">
    <location>
        <begin position="86"/>
        <end position="87"/>
    </location>
</feature>
<feature type="binding site" evidence="8">
    <location>
        <position position="68"/>
    </location>
    <ligand>
        <name>substrate</name>
    </ligand>
</feature>
<evidence type="ECO:0000256" key="3">
    <source>
        <dbReference type="ARBA" id="ARBA00023239"/>
    </source>
</evidence>
<dbReference type="GO" id="GO:0006547">
    <property type="term" value="P:L-histidine metabolic process"/>
    <property type="evidence" value="ECO:0007669"/>
    <property type="project" value="UniProtKB-UniRule"/>
</dbReference>
<evidence type="ECO:0000256" key="8">
    <source>
        <dbReference type="PIRSR" id="PIRSR001341-2"/>
    </source>
</evidence>
<dbReference type="EMBL" id="PPCN01000004">
    <property type="protein sequence ID" value="POF31771.1"/>
    <property type="molecule type" value="Genomic_DNA"/>
</dbReference>
<dbReference type="Pfam" id="PF02329">
    <property type="entry name" value="HDC"/>
    <property type="match status" value="1"/>
</dbReference>
<feature type="active site" description="Proton donor" evidence="7">
    <location>
        <position position="195"/>
    </location>
</feature>
<feature type="modified residue" description="Pyruvic acid (Ser)" evidence="10">
    <location>
        <position position="87"/>
    </location>
</feature>
<evidence type="ECO:0000313" key="12">
    <source>
        <dbReference type="EMBL" id="POF31771.1"/>
    </source>
</evidence>
<dbReference type="InterPro" id="IPR016105">
    <property type="entry name" value="Pyr-dep_his/arg-deCO2ase_sand"/>
</dbReference>
<proteinExistence type="predicted"/>
<comment type="cofactor">
    <cofactor evidence="1 6">
        <name>pyruvate</name>
        <dbReference type="ChEBI" id="CHEBI:15361"/>
    </cofactor>
</comment>
<dbReference type="SUPFAM" id="SSF56271">
    <property type="entry name" value="Pyruvoyl-dependent histidine and arginine decarboxylases"/>
    <property type="match status" value="1"/>
</dbReference>